<comment type="similarity">
    <text evidence="1">Belongs to the class I-like SAM-binding methyltransferase superfamily. NNMT/PNMT/TEMT family.</text>
</comment>
<sequence>MERPPGPWGNRYRVQYLKGHVTAAVTRDQLQDKERKVRTALQHVVKCNLEKEDMMDPIVIPPADCVISGWLLDVISKDQNDYMRYLRKFSSLLKPGGHIILMGCLEMSYFIVGKHKFHGFSYDEDFARKALVGEGFIIDRCKVKKRTDVSDHTDWKALIFIAAHKEK</sequence>
<gene>
    <name evidence="5" type="ORF">RIMI_LOCUS22432169</name>
</gene>
<name>A0ABN9MLR5_9NEOB</name>
<evidence type="ECO:0000256" key="3">
    <source>
        <dbReference type="ARBA" id="ARBA00022679"/>
    </source>
</evidence>
<keyword evidence="3" id="KW-0808">Transferase</keyword>
<dbReference type="Gene3D" id="3.40.50.150">
    <property type="entry name" value="Vaccinia Virus protein VP39"/>
    <property type="match status" value="1"/>
</dbReference>
<comment type="caution">
    <text evidence="5">The sequence shown here is derived from an EMBL/GenBank/DDBJ whole genome shotgun (WGS) entry which is preliminary data.</text>
</comment>
<proteinExistence type="inferred from homology"/>
<organism evidence="5 6">
    <name type="scientific">Ranitomeya imitator</name>
    <name type="common">mimic poison frog</name>
    <dbReference type="NCBI Taxonomy" id="111125"/>
    <lineage>
        <taxon>Eukaryota</taxon>
        <taxon>Metazoa</taxon>
        <taxon>Chordata</taxon>
        <taxon>Craniata</taxon>
        <taxon>Vertebrata</taxon>
        <taxon>Euteleostomi</taxon>
        <taxon>Amphibia</taxon>
        <taxon>Batrachia</taxon>
        <taxon>Anura</taxon>
        <taxon>Neobatrachia</taxon>
        <taxon>Hyloidea</taxon>
        <taxon>Dendrobatidae</taxon>
        <taxon>Dendrobatinae</taxon>
        <taxon>Ranitomeya</taxon>
    </lineage>
</organism>
<evidence type="ECO:0000256" key="1">
    <source>
        <dbReference type="ARBA" id="ARBA00007996"/>
    </source>
</evidence>
<evidence type="ECO:0008006" key="7">
    <source>
        <dbReference type="Google" id="ProtNLM"/>
    </source>
</evidence>
<dbReference type="EMBL" id="CAUEEQ010078535">
    <property type="protein sequence ID" value="CAJ0967720.1"/>
    <property type="molecule type" value="Genomic_DNA"/>
</dbReference>
<keyword evidence="6" id="KW-1185">Reference proteome</keyword>
<accession>A0ABN9MLR5</accession>
<dbReference type="Proteomes" id="UP001176940">
    <property type="component" value="Unassembled WGS sequence"/>
</dbReference>
<keyword evidence="4" id="KW-0949">S-adenosyl-L-methionine</keyword>
<dbReference type="PROSITE" id="PS51681">
    <property type="entry name" value="SAM_MT_NNMT_PNMT_TEMT"/>
    <property type="match status" value="1"/>
</dbReference>
<dbReference type="InterPro" id="IPR000940">
    <property type="entry name" value="NNMT_TEMT_trans"/>
</dbReference>
<evidence type="ECO:0000313" key="6">
    <source>
        <dbReference type="Proteomes" id="UP001176940"/>
    </source>
</evidence>
<dbReference type="PANTHER" id="PTHR10867:SF32">
    <property type="entry name" value="NICOTINAMIDE N-METHYLTRANSFERASE"/>
    <property type="match status" value="1"/>
</dbReference>
<dbReference type="InterPro" id="IPR029063">
    <property type="entry name" value="SAM-dependent_MTases_sf"/>
</dbReference>
<evidence type="ECO:0000313" key="5">
    <source>
        <dbReference type="EMBL" id="CAJ0967720.1"/>
    </source>
</evidence>
<keyword evidence="2" id="KW-0489">Methyltransferase</keyword>
<evidence type="ECO:0000256" key="2">
    <source>
        <dbReference type="ARBA" id="ARBA00022603"/>
    </source>
</evidence>
<dbReference type="SUPFAM" id="SSF53335">
    <property type="entry name" value="S-adenosyl-L-methionine-dependent methyltransferases"/>
    <property type="match status" value="1"/>
</dbReference>
<evidence type="ECO:0000256" key="4">
    <source>
        <dbReference type="ARBA" id="ARBA00022691"/>
    </source>
</evidence>
<dbReference type="PANTHER" id="PTHR10867">
    <property type="entry name" value="NNMT/PNMT/TEMT FAMILY MEMBER"/>
    <property type="match status" value="1"/>
</dbReference>
<reference evidence="5" key="1">
    <citation type="submission" date="2023-07" db="EMBL/GenBank/DDBJ databases">
        <authorList>
            <person name="Stuckert A."/>
        </authorList>
    </citation>
    <scope>NUCLEOTIDE SEQUENCE</scope>
</reference>
<protein>
    <recommendedName>
        <fullName evidence="7">Methyltransferase type 11 domain-containing protein</fullName>
    </recommendedName>
</protein>
<dbReference type="Pfam" id="PF01234">
    <property type="entry name" value="NNMT_PNMT_TEMT"/>
    <property type="match status" value="1"/>
</dbReference>